<gene>
    <name evidence="3" type="ORF">C5C40_10525</name>
</gene>
<dbReference type="RefSeq" id="WP_104275080.1">
    <property type="nucleotide sequence ID" value="NZ_PSUR01000032.1"/>
</dbReference>
<sequence length="275" mass="30425">MNVAQQKQIARDLELVLAATGHRMPLARARSARVSLDNDQYRLCLEQIALGLNDLGQPVDARALALIIDLTQALKLPETTWNRLTADASTPLTPLGMIQAPPALSWETPETPGLSLRLVRDTPHAADNLVLHYEFRGFTSRLLRGLAMPDLPHVFDEFAAALQFPYYFDGNAKVFAECLSHLGHEDVGSGIFLAVMESEHLLRDRPEIETEVLAGSVQSAGRIWGDPIAEGRSRDRPAVPLIVTFFSEFDDLASVQDRWGRHGLEPKLYASPATR</sequence>
<evidence type="ECO:0000313" key="3">
    <source>
        <dbReference type="EMBL" id="PPH75732.1"/>
    </source>
</evidence>
<proteinExistence type="inferred from homology"/>
<evidence type="ECO:0000256" key="1">
    <source>
        <dbReference type="ARBA" id="ARBA00006845"/>
    </source>
</evidence>
<comment type="caution">
    <text evidence="3">The sequence shown here is derived from an EMBL/GenBank/DDBJ whole genome shotgun (WGS) entry which is preliminary data.</text>
</comment>
<dbReference type="SUPFAM" id="SSF52038">
    <property type="entry name" value="Barstar-related"/>
    <property type="match status" value="1"/>
</dbReference>
<protein>
    <recommendedName>
        <fullName evidence="2">Barstar (barnase inhibitor) domain-containing protein</fullName>
    </recommendedName>
</protein>
<reference evidence="3 4" key="1">
    <citation type="submission" date="2018-02" db="EMBL/GenBank/DDBJ databases">
        <title>Bacteriophage NCPPB3778 and a type I-E CRISPR drive the evolution of the US Biological Select Agent, Rathayibacter toxicus.</title>
        <authorList>
            <person name="Davis E.W.II."/>
            <person name="Tabima J.F."/>
            <person name="Weisberg A.J."/>
            <person name="Lopes L.D."/>
            <person name="Wiseman M.S."/>
            <person name="Wiseman M.S."/>
            <person name="Pupko T."/>
            <person name="Belcher M.S."/>
            <person name="Sechler A.J."/>
            <person name="Tancos M.A."/>
            <person name="Schroeder B.K."/>
            <person name="Murray T.D."/>
            <person name="Luster D.G."/>
            <person name="Schneider W.L."/>
            <person name="Rogers E."/>
            <person name="Andreote F.D."/>
            <person name="Grunwald N.J."/>
            <person name="Putnam M.L."/>
            <person name="Chang J.H."/>
        </authorList>
    </citation>
    <scope>NUCLEOTIDE SEQUENCE [LARGE SCALE GENOMIC DNA]</scope>
    <source>
        <strain evidence="3 4">AY1D6</strain>
    </source>
</reference>
<dbReference type="InterPro" id="IPR000468">
    <property type="entry name" value="Barstar"/>
</dbReference>
<keyword evidence="4" id="KW-1185">Reference proteome</keyword>
<comment type="similarity">
    <text evidence="1">Belongs to the barstar family.</text>
</comment>
<organism evidence="3 4">
    <name type="scientific">Rathayibacter rathayi</name>
    <name type="common">Corynebacterium rathayi</name>
    <dbReference type="NCBI Taxonomy" id="33887"/>
    <lineage>
        <taxon>Bacteria</taxon>
        <taxon>Bacillati</taxon>
        <taxon>Actinomycetota</taxon>
        <taxon>Actinomycetes</taxon>
        <taxon>Micrococcales</taxon>
        <taxon>Microbacteriaceae</taxon>
        <taxon>Rathayibacter</taxon>
    </lineage>
</organism>
<dbReference type="InterPro" id="IPR035905">
    <property type="entry name" value="Barstar-like_sf"/>
</dbReference>
<feature type="domain" description="Barstar (barnase inhibitor)" evidence="2">
    <location>
        <begin position="142"/>
        <end position="224"/>
    </location>
</feature>
<accession>A0ABX5AC37</accession>
<evidence type="ECO:0000313" key="4">
    <source>
        <dbReference type="Proteomes" id="UP000239698"/>
    </source>
</evidence>
<dbReference type="EMBL" id="PSVT01000022">
    <property type="protein sequence ID" value="PPH75732.1"/>
    <property type="molecule type" value="Genomic_DNA"/>
</dbReference>
<name>A0ABX5AC37_RATRA</name>
<evidence type="ECO:0000259" key="2">
    <source>
        <dbReference type="Pfam" id="PF01337"/>
    </source>
</evidence>
<dbReference type="Pfam" id="PF01337">
    <property type="entry name" value="Barstar"/>
    <property type="match status" value="1"/>
</dbReference>
<dbReference type="Proteomes" id="UP000239698">
    <property type="component" value="Unassembled WGS sequence"/>
</dbReference>